<dbReference type="EMBL" id="CP123000">
    <property type="protein sequence ID" value="WGI68430.1"/>
    <property type="molecule type" value="Genomic_DNA"/>
</dbReference>
<dbReference type="RefSeq" id="WP_037159443.1">
    <property type="nucleotide sequence ID" value="NZ_CP123000.1"/>
</dbReference>
<accession>A0ABY8M1I9</accession>
<dbReference type="InterPro" id="IPR002850">
    <property type="entry name" value="PIN_toxin-like"/>
</dbReference>
<dbReference type="SUPFAM" id="SSF88723">
    <property type="entry name" value="PIN domain-like"/>
    <property type="match status" value="1"/>
</dbReference>
<evidence type="ECO:0000259" key="1">
    <source>
        <dbReference type="Pfam" id="PF13470"/>
    </source>
</evidence>
<name>A0ABY8M1I9_9HYPH</name>
<organism evidence="2 3">
    <name type="scientific">Neorhizobium petrolearium</name>
    <dbReference type="NCBI Taxonomy" id="515361"/>
    <lineage>
        <taxon>Bacteria</taxon>
        <taxon>Pseudomonadati</taxon>
        <taxon>Pseudomonadota</taxon>
        <taxon>Alphaproteobacteria</taxon>
        <taxon>Hyphomicrobiales</taxon>
        <taxon>Rhizobiaceae</taxon>
        <taxon>Rhizobium/Agrobacterium group</taxon>
        <taxon>Neorhizobium</taxon>
    </lineage>
</organism>
<gene>
    <name evidence="2" type="ORF">QEO92_26340</name>
</gene>
<keyword evidence="3" id="KW-1185">Reference proteome</keyword>
<dbReference type="NCBIfam" id="TIGR00305">
    <property type="entry name" value="putative toxin-antitoxin system toxin component, PIN family"/>
    <property type="match status" value="1"/>
</dbReference>
<sequence>MKVVVDTNIFISAIMNAEGTPRQVIRLCLQEEITPLMANALFSEYEDVCSRDDLFVRSPLSVEERAELLQAFFSCCQWVSIYFLWRPNLRDEADNHILELAISGGADVIITANKRDFAQSELAFPKLKIFTAGEFLAWRTAK</sequence>
<dbReference type="Pfam" id="PF13470">
    <property type="entry name" value="PIN_3"/>
    <property type="match status" value="1"/>
</dbReference>
<dbReference type="InterPro" id="IPR002716">
    <property type="entry name" value="PIN_dom"/>
</dbReference>
<reference evidence="2 3" key="1">
    <citation type="submission" date="2023-04" db="EMBL/GenBank/DDBJ databases">
        <title>Neorhizobium petrolearium OS53, complete genome.</title>
        <authorList>
            <person name="Yu T."/>
        </authorList>
    </citation>
    <scope>NUCLEOTIDE SEQUENCE [LARGE SCALE GENOMIC DNA]</scope>
    <source>
        <strain evidence="2 3">OS53</strain>
    </source>
</reference>
<dbReference type="InterPro" id="IPR029060">
    <property type="entry name" value="PIN-like_dom_sf"/>
</dbReference>
<dbReference type="PANTHER" id="PTHR34610:SF3">
    <property type="entry name" value="SSL7007 PROTEIN"/>
    <property type="match status" value="1"/>
</dbReference>
<feature type="domain" description="PIN" evidence="1">
    <location>
        <begin position="2"/>
        <end position="115"/>
    </location>
</feature>
<dbReference type="Proteomes" id="UP001227095">
    <property type="component" value="Chromosome"/>
</dbReference>
<dbReference type="PANTHER" id="PTHR34610">
    <property type="entry name" value="SSL7007 PROTEIN"/>
    <property type="match status" value="1"/>
</dbReference>
<evidence type="ECO:0000313" key="3">
    <source>
        <dbReference type="Proteomes" id="UP001227095"/>
    </source>
</evidence>
<proteinExistence type="predicted"/>
<evidence type="ECO:0000313" key="2">
    <source>
        <dbReference type="EMBL" id="WGI68430.1"/>
    </source>
</evidence>
<protein>
    <submittedName>
        <fullName evidence="2">Toxin-antitoxin system toxin component, PIN family</fullName>
    </submittedName>
</protein>